<feature type="domain" description="DSBA-like thioredoxin" evidence="1">
    <location>
        <begin position="3"/>
        <end position="199"/>
    </location>
</feature>
<proteinExistence type="predicted"/>
<gene>
    <name evidence="2" type="ORF">COR50_12505</name>
</gene>
<protein>
    <submittedName>
        <fullName evidence="2">Protein-disulfide isomerase</fullName>
    </submittedName>
</protein>
<dbReference type="AlphaFoldDB" id="A0A291QVN7"/>
<dbReference type="GO" id="GO:0016853">
    <property type="term" value="F:isomerase activity"/>
    <property type="evidence" value="ECO:0007669"/>
    <property type="project" value="UniProtKB-KW"/>
</dbReference>
<dbReference type="InterPro" id="IPR036249">
    <property type="entry name" value="Thioredoxin-like_sf"/>
</dbReference>
<dbReference type="CDD" id="cd03025">
    <property type="entry name" value="DsbA_FrnE_like"/>
    <property type="match status" value="1"/>
</dbReference>
<dbReference type="Gene3D" id="1.10.472.60">
    <property type="entry name" value="putative protein disulfide isomerase domain"/>
    <property type="match status" value="1"/>
</dbReference>
<dbReference type="OrthoDB" id="9813770at2"/>
<dbReference type="RefSeq" id="WP_098194300.1">
    <property type="nucleotide sequence ID" value="NZ_CP023777.1"/>
</dbReference>
<dbReference type="SUPFAM" id="SSF52833">
    <property type="entry name" value="Thioredoxin-like"/>
    <property type="match status" value="1"/>
</dbReference>
<dbReference type="Proteomes" id="UP000220133">
    <property type="component" value="Chromosome"/>
</dbReference>
<name>A0A291QVN7_9BACT</name>
<evidence type="ECO:0000313" key="2">
    <source>
        <dbReference type="EMBL" id="ATL47923.1"/>
    </source>
</evidence>
<keyword evidence="3" id="KW-1185">Reference proteome</keyword>
<dbReference type="KEGG" id="cbae:COR50_12505"/>
<dbReference type="PANTHER" id="PTHR13887">
    <property type="entry name" value="GLUTATHIONE S-TRANSFERASE KAPPA"/>
    <property type="match status" value="1"/>
</dbReference>
<dbReference type="InterPro" id="IPR001853">
    <property type="entry name" value="DSBA-like_thioredoxin_dom"/>
</dbReference>
<dbReference type="Pfam" id="PF01323">
    <property type="entry name" value="DSBA"/>
    <property type="match status" value="1"/>
</dbReference>
<dbReference type="EMBL" id="CP023777">
    <property type="protein sequence ID" value="ATL47923.1"/>
    <property type="molecule type" value="Genomic_DNA"/>
</dbReference>
<sequence length="210" mass="23336">MEIIYVYDALCGWCYGFTPVMMEFQKRHPEYEYQVLSGGMMQQTPARKMAAYIQQAYKSVEQATGVKFGPGFLEGILNSPAYIMDSLKPAIALTAFKSMAANEALAFAHEIQVAFNYDGKDLNKDETYLEIASKFNIDAGKFAQLLGDPDTLKASIAEIEQVQQWGITGFPAVIFGTGQQLYLVARGFLPLENLEETIQKILASEREGEG</sequence>
<organism evidence="2 3">
    <name type="scientific">Chitinophaga caeni</name>
    <dbReference type="NCBI Taxonomy" id="2029983"/>
    <lineage>
        <taxon>Bacteria</taxon>
        <taxon>Pseudomonadati</taxon>
        <taxon>Bacteroidota</taxon>
        <taxon>Chitinophagia</taxon>
        <taxon>Chitinophagales</taxon>
        <taxon>Chitinophagaceae</taxon>
        <taxon>Chitinophaga</taxon>
    </lineage>
</organism>
<dbReference type="Gene3D" id="3.40.30.10">
    <property type="entry name" value="Glutaredoxin"/>
    <property type="match status" value="1"/>
</dbReference>
<dbReference type="PANTHER" id="PTHR13887:SF54">
    <property type="entry name" value="DSBA FAMILY PROTEIN"/>
    <property type="match status" value="1"/>
</dbReference>
<evidence type="ECO:0000259" key="1">
    <source>
        <dbReference type="Pfam" id="PF01323"/>
    </source>
</evidence>
<accession>A0A291QVN7</accession>
<evidence type="ECO:0000313" key="3">
    <source>
        <dbReference type="Proteomes" id="UP000220133"/>
    </source>
</evidence>
<dbReference type="GO" id="GO:0016491">
    <property type="term" value="F:oxidoreductase activity"/>
    <property type="evidence" value="ECO:0007669"/>
    <property type="project" value="InterPro"/>
</dbReference>
<keyword evidence="2" id="KW-0413">Isomerase</keyword>
<reference evidence="2 3" key="1">
    <citation type="submission" date="2017-10" db="EMBL/GenBank/DDBJ databases">
        <title>Paenichitinophaga pekingensis gen. nov., sp. nov., isolated from activated sludge.</title>
        <authorList>
            <person name="Jin D."/>
            <person name="Kong X."/>
            <person name="Deng Y."/>
            <person name="Bai Z."/>
        </authorList>
    </citation>
    <scope>NUCLEOTIDE SEQUENCE [LARGE SCALE GENOMIC DNA]</scope>
    <source>
        <strain evidence="2 3">13</strain>
    </source>
</reference>